<keyword evidence="2" id="KW-0732">Signal</keyword>
<evidence type="ECO:0000256" key="2">
    <source>
        <dbReference type="SAM" id="SignalP"/>
    </source>
</evidence>
<organism evidence="3 4">
    <name type="scientific">Rasamsonia emersonii (strain ATCC 16479 / CBS 393.64 / IMI 116815)</name>
    <dbReference type="NCBI Taxonomy" id="1408163"/>
    <lineage>
        <taxon>Eukaryota</taxon>
        <taxon>Fungi</taxon>
        <taxon>Dikarya</taxon>
        <taxon>Ascomycota</taxon>
        <taxon>Pezizomycotina</taxon>
        <taxon>Eurotiomycetes</taxon>
        <taxon>Eurotiomycetidae</taxon>
        <taxon>Eurotiales</taxon>
        <taxon>Trichocomaceae</taxon>
        <taxon>Rasamsonia</taxon>
    </lineage>
</organism>
<dbReference type="EMBL" id="LASV01000142">
    <property type="protein sequence ID" value="KKA22467.1"/>
    <property type="molecule type" value="Genomic_DNA"/>
</dbReference>
<comment type="caution">
    <text evidence="3">The sequence shown here is derived from an EMBL/GenBank/DDBJ whole genome shotgun (WGS) entry which is preliminary data.</text>
</comment>
<protein>
    <submittedName>
        <fullName evidence="3">Uncharacterized protein</fullName>
    </submittedName>
</protein>
<dbReference type="Proteomes" id="UP000053958">
    <property type="component" value="Unassembled WGS sequence"/>
</dbReference>
<feature type="chain" id="PRO_5002482105" evidence="2">
    <location>
        <begin position="24"/>
        <end position="243"/>
    </location>
</feature>
<feature type="compositionally biased region" description="Low complexity" evidence="1">
    <location>
        <begin position="104"/>
        <end position="114"/>
    </location>
</feature>
<feature type="signal peptide" evidence="2">
    <location>
        <begin position="1"/>
        <end position="23"/>
    </location>
</feature>
<keyword evidence="4" id="KW-1185">Reference proteome</keyword>
<evidence type="ECO:0000313" key="3">
    <source>
        <dbReference type="EMBL" id="KKA22467.1"/>
    </source>
</evidence>
<name>A0A0F4YVY8_RASE3</name>
<accession>A0A0F4YVY8</accession>
<dbReference type="AlphaFoldDB" id="A0A0F4YVY8"/>
<evidence type="ECO:0000256" key="1">
    <source>
        <dbReference type="SAM" id="MobiDB-lite"/>
    </source>
</evidence>
<dbReference type="RefSeq" id="XP_013329079.1">
    <property type="nucleotide sequence ID" value="XM_013473625.1"/>
</dbReference>
<dbReference type="GeneID" id="25315895"/>
<evidence type="ECO:0000313" key="4">
    <source>
        <dbReference type="Proteomes" id="UP000053958"/>
    </source>
</evidence>
<gene>
    <name evidence="3" type="ORF">T310_3546</name>
</gene>
<feature type="region of interest" description="Disordered" evidence="1">
    <location>
        <begin position="89"/>
        <end position="117"/>
    </location>
</feature>
<sequence length="243" mass="27514">MQMQMHRHASVLLYLPLTHRSDAESATVYCITLWTLCVPLSMAGWNLVCGDWKISESAAMPTAGTLSTSVLFFRSPLLPWEVSTRYKNPNPNCQPLTKQKPKVSESPSSHVKSSGQNSPYIPTYPSLVVAKLCLVPPAYSMHAFIRVVYRNTIQYNNRPVNPYRVVSGYRDNLQGKVTRTSQCTSTFPVFSLCQDFLFRTREAARCLERKDGDQWLWAKENSQSTDAWCQSSPSFIMPFLGND</sequence>
<reference evidence="3 4" key="1">
    <citation type="submission" date="2015-04" db="EMBL/GenBank/DDBJ databases">
        <authorList>
            <person name="Heijne W.H."/>
            <person name="Fedorova N.D."/>
            <person name="Nierman W.C."/>
            <person name="Vollebregt A.W."/>
            <person name="Zhao Z."/>
            <person name="Wu L."/>
            <person name="Kumar M."/>
            <person name="Stam H."/>
            <person name="van den Berg M.A."/>
            <person name="Pel H.J."/>
        </authorList>
    </citation>
    <scope>NUCLEOTIDE SEQUENCE [LARGE SCALE GENOMIC DNA]</scope>
    <source>
        <strain evidence="3 4">CBS 393.64</strain>
    </source>
</reference>
<proteinExistence type="predicted"/>